<evidence type="ECO:0000313" key="1">
    <source>
        <dbReference type="EMBL" id="PIT64913.1"/>
    </source>
</evidence>
<accession>A0A2N9Y6V5</accession>
<dbReference type="AlphaFoldDB" id="A0A2N9Y6V5"/>
<evidence type="ECO:0000313" key="2">
    <source>
        <dbReference type="Proteomes" id="UP000231094"/>
    </source>
</evidence>
<name>A0A2N9Y6V5_9NEIS</name>
<proteinExistence type="predicted"/>
<comment type="caution">
    <text evidence="1">The sequence shown here is derived from an EMBL/GenBank/DDBJ whole genome shotgun (WGS) entry which is preliminary data.</text>
</comment>
<gene>
    <name evidence="1" type="ORF">BHC47_08685</name>
</gene>
<dbReference type="EMBL" id="MEIV01000009">
    <property type="protein sequence ID" value="PIT64913.1"/>
    <property type="molecule type" value="Genomic_DNA"/>
</dbReference>
<dbReference type="Proteomes" id="UP000231094">
    <property type="component" value="Unassembled WGS sequence"/>
</dbReference>
<reference evidence="1 2" key="1">
    <citation type="journal article" date="2017" name="MBio">
        <title>Type VI secretion-mediated competition in the bee gut microbiome.</title>
        <authorList>
            <person name="Steele M.I."/>
            <person name="Kwong W.K."/>
            <person name="Powell J.E."/>
            <person name="Whiteley M."/>
            <person name="Moran N.A."/>
        </authorList>
    </citation>
    <scope>NUCLEOTIDE SEQUENCE [LARGE SCALE GENOMIC DNA]</scope>
    <source>
        <strain evidence="1 2">PEB0171</strain>
    </source>
</reference>
<protein>
    <submittedName>
        <fullName evidence="1">Uncharacterized protein</fullName>
    </submittedName>
</protein>
<organism evidence="1 2">
    <name type="scientific">Snodgrassella alvi</name>
    <dbReference type="NCBI Taxonomy" id="1196083"/>
    <lineage>
        <taxon>Bacteria</taxon>
        <taxon>Pseudomonadati</taxon>
        <taxon>Pseudomonadota</taxon>
        <taxon>Betaproteobacteria</taxon>
        <taxon>Neisseriales</taxon>
        <taxon>Neisseriaceae</taxon>
        <taxon>Snodgrassella</taxon>
    </lineage>
</organism>
<dbReference type="RefSeq" id="WP_100116067.1">
    <property type="nucleotide sequence ID" value="NZ_JBNPAZ010000028.1"/>
</dbReference>
<sequence length="150" mass="17830">MKTEINPSYIGILQLYSYYALDSLSQVHFIGKGEPWFIKENGQDGYPKNYLIGLVISFQECFNYLEYDNDTLVLANKLLYFLTDQLRHGDGSFFTKEAILHSNDWVWIREAASKILYLLDYYPVNIKKPLDIYNFIEPYDYIVKLNKKWR</sequence>